<keyword evidence="3" id="KW-0539">Nucleus</keyword>
<feature type="region of interest" description="Disordered" evidence="4">
    <location>
        <begin position="283"/>
        <end position="303"/>
    </location>
</feature>
<dbReference type="SMART" id="SM00398">
    <property type="entry name" value="HMG"/>
    <property type="match status" value="1"/>
</dbReference>
<comment type="caution">
    <text evidence="6">The sequence shown here is derived from an EMBL/GenBank/DDBJ whole genome shotgun (WGS) entry which is preliminary data.</text>
</comment>
<organism evidence="6 7">
    <name type="scientific">Gymnopilus dilepis</name>
    <dbReference type="NCBI Taxonomy" id="231916"/>
    <lineage>
        <taxon>Eukaryota</taxon>
        <taxon>Fungi</taxon>
        <taxon>Dikarya</taxon>
        <taxon>Basidiomycota</taxon>
        <taxon>Agaricomycotina</taxon>
        <taxon>Agaricomycetes</taxon>
        <taxon>Agaricomycetidae</taxon>
        <taxon>Agaricales</taxon>
        <taxon>Agaricineae</taxon>
        <taxon>Hymenogastraceae</taxon>
        <taxon>Gymnopilus</taxon>
    </lineage>
</organism>
<dbReference type="Proteomes" id="UP000284706">
    <property type="component" value="Unassembled WGS sequence"/>
</dbReference>
<evidence type="ECO:0000256" key="2">
    <source>
        <dbReference type="ARBA" id="ARBA00023163"/>
    </source>
</evidence>
<feature type="DNA-binding region" description="HMG box" evidence="3">
    <location>
        <begin position="163"/>
        <end position="227"/>
    </location>
</feature>
<evidence type="ECO:0000259" key="5">
    <source>
        <dbReference type="PROSITE" id="PS50118"/>
    </source>
</evidence>
<feature type="domain" description="HMG box" evidence="5">
    <location>
        <begin position="163"/>
        <end position="227"/>
    </location>
</feature>
<dbReference type="AlphaFoldDB" id="A0A409WIR9"/>
<dbReference type="Gene3D" id="1.10.30.10">
    <property type="entry name" value="High mobility group box domain"/>
    <property type="match status" value="1"/>
</dbReference>
<dbReference type="PANTHER" id="PTHR10270">
    <property type="entry name" value="SOX TRANSCRIPTION FACTOR"/>
    <property type="match status" value="1"/>
</dbReference>
<dbReference type="GO" id="GO:0001228">
    <property type="term" value="F:DNA-binding transcription activator activity, RNA polymerase II-specific"/>
    <property type="evidence" value="ECO:0007669"/>
    <property type="project" value="TreeGrafter"/>
</dbReference>
<keyword evidence="1 3" id="KW-0238">DNA-binding</keyword>
<keyword evidence="7" id="KW-1185">Reference proteome</keyword>
<proteinExistence type="predicted"/>
<dbReference type="EMBL" id="NHYE01005051">
    <property type="protein sequence ID" value="PPQ78424.1"/>
    <property type="molecule type" value="Genomic_DNA"/>
</dbReference>
<dbReference type="InParanoid" id="A0A409WIR9"/>
<dbReference type="PANTHER" id="PTHR10270:SF161">
    <property type="entry name" value="SEX-DETERMINING REGION Y PROTEIN"/>
    <property type="match status" value="1"/>
</dbReference>
<evidence type="ECO:0000313" key="6">
    <source>
        <dbReference type="EMBL" id="PPQ78424.1"/>
    </source>
</evidence>
<dbReference type="InterPro" id="IPR050140">
    <property type="entry name" value="SRY-related_HMG-box_TF-like"/>
</dbReference>
<dbReference type="GO" id="GO:0005634">
    <property type="term" value="C:nucleus"/>
    <property type="evidence" value="ECO:0007669"/>
    <property type="project" value="UniProtKB-UniRule"/>
</dbReference>
<dbReference type="GO" id="GO:0000978">
    <property type="term" value="F:RNA polymerase II cis-regulatory region sequence-specific DNA binding"/>
    <property type="evidence" value="ECO:0007669"/>
    <property type="project" value="TreeGrafter"/>
</dbReference>
<dbReference type="Pfam" id="PF00505">
    <property type="entry name" value="HMG_box"/>
    <property type="match status" value="1"/>
</dbReference>
<dbReference type="InterPro" id="IPR009071">
    <property type="entry name" value="HMG_box_dom"/>
</dbReference>
<dbReference type="STRING" id="231916.A0A409WIR9"/>
<dbReference type="OrthoDB" id="6247875at2759"/>
<keyword evidence="2" id="KW-0804">Transcription</keyword>
<accession>A0A409WIR9</accession>
<dbReference type="PROSITE" id="PS50118">
    <property type="entry name" value="HMG_BOX_2"/>
    <property type="match status" value="1"/>
</dbReference>
<dbReference type="SUPFAM" id="SSF47095">
    <property type="entry name" value="HMG-box"/>
    <property type="match status" value="1"/>
</dbReference>
<evidence type="ECO:0000256" key="1">
    <source>
        <dbReference type="ARBA" id="ARBA00023125"/>
    </source>
</evidence>
<evidence type="ECO:0000256" key="3">
    <source>
        <dbReference type="PROSITE-ProRule" id="PRU00267"/>
    </source>
</evidence>
<dbReference type="GO" id="GO:0030154">
    <property type="term" value="P:cell differentiation"/>
    <property type="evidence" value="ECO:0007669"/>
    <property type="project" value="TreeGrafter"/>
</dbReference>
<name>A0A409WIR9_9AGAR</name>
<reference evidence="6 7" key="1">
    <citation type="journal article" date="2018" name="Evol. Lett.">
        <title>Horizontal gene cluster transfer increased hallucinogenic mushroom diversity.</title>
        <authorList>
            <person name="Reynolds H.T."/>
            <person name="Vijayakumar V."/>
            <person name="Gluck-Thaler E."/>
            <person name="Korotkin H.B."/>
            <person name="Matheny P.B."/>
            <person name="Slot J.C."/>
        </authorList>
    </citation>
    <scope>NUCLEOTIDE SEQUENCE [LARGE SCALE GENOMIC DNA]</scope>
    <source>
        <strain evidence="6 7">SRW20</strain>
    </source>
</reference>
<dbReference type="InterPro" id="IPR036910">
    <property type="entry name" value="HMG_box_dom_sf"/>
</dbReference>
<dbReference type="CDD" id="cd01389">
    <property type="entry name" value="HMG-box_ROX1-like"/>
    <property type="match status" value="1"/>
</dbReference>
<evidence type="ECO:0000256" key="4">
    <source>
        <dbReference type="SAM" id="MobiDB-lite"/>
    </source>
</evidence>
<protein>
    <recommendedName>
        <fullName evidence="5">HMG box domain-containing protein</fullName>
    </recommendedName>
</protein>
<sequence length="513" mass="55257">MPALRHGYGYVYTDKLDRSGFTAGQSDRTALSTEQSDYDAAISSSLVPSGTNAAGFPAVASSTSTSPPRQSGCRYSSRHPYANSRPFSAITGAGVGRLVSQDGGRGYLERPDRDISAIASDAAFYTNPIDHHTPRAVAPLIASLPSSSHGHRRRYRRDDPEYVPRPRNAFMCYRSVYAGAHPDLRQQELSREAGIAWHAMLEGEKHVYEDRAENEDQLHKALFPEYPRRKTTSKRKKKLCSCSSLDAQSSVLACMPLPVSPDSPVALRVAAFRAAQKAADACSLPSPSSSPGFSGSEYMGSPPETASPFVDTSAALSSDDEEQTLVPTLYNISSAATPVQPDDVDCGTGLNEFNNPFEAAADENQHGLNAAADVTLSFSSSPHWLRPQNDFTGNVDLGTYDPFAGVSAPPLFASTSTASSAAAASSSSSSMTNQFNDPELDPINNWLSELDLSYHESGFNYHNFGSNFVVLNDMNFDLTDTETLGELNVEGFDYSPYFGGEEIESQRGKQAAA</sequence>
<feature type="compositionally biased region" description="Low complexity" evidence="4">
    <location>
        <begin position="283"/>
        <end position="296"/>
    </location>
</feature>
<evidence type="ECO:0000313" key="7">
    <source>
        <dbReference type="Proteomes" id="UP000284706"/>
    </source>
</evidence>
<gene>
    <name evidence="6" type="ORF">CVT26_007433</name>
</gene>